<proteinExistence type="predicted"/>
<dbReference type="Gene3D" id="3.50.30.10">
    <property type="entry name" value="Phosphohistidine domain"/>
    <property type="match status" value="1"/>
</dbReference>
<dbReference type="InterPro" id="IPR002192">
    <property type="entry name" value="PPDK_AMP/ATP-bd"/>
</dbReference>
<evidence type="ECO:0000259" key="1">
    <source>
        <dbReference type="Pfam" id="PF00391"/>
    </source>
</evidence>
<dbReference type="InterPro" id="IPR036637">
    <property type="entry name" value="Phosphohistidine_dom_sf"/>
</dbReference>
<protein>
    <recommendedName>
        <fullName evidence="5">Phosphoenolpyruvate synthase</fullName>
    </recommendedName>
</protein>
<dbReference type="Pfam" id="PF00391">
    <property type="entry name" value="PEP-utilizers"/>
    <property type="match status" value="1"/>
</dbReference>
<dbReference type="PANTHER" id="PTHR43615:SF1">
    <property type="entry name" value="PPDK_N DOMAIN-CONTAINING PROTEIN"/>
    <property type="match status" value="1"/>
</dbReference>
<dbReference type="KEGG" id="tti:THITH_17365"/>
<dbReference type="InterPro" id="IPR008279">
    <property type="entry name" value="PEP-util_enz_mobile_dom"/>
</dbReference>
<dbReference type="SUPFAM" id="SSF52009">
    <property type="entry name" value="Phosphohistidine domain"/>
    <property type="match status" value="1"/>
</dbReference>
<feature type="domain" description="Pyruvate phosphate dikinase AMP/ATP-binding" evidence="2">
    <location>
        <begin position="18"/>
        <end position="234"/>
    </location>
</feature>
<evidence type="ECO:0000313" key="4">
    <source>
        <dbReference type="Proteomes" id="UP000005289"/>
    </source>
</evidence>
<name>W0DP05_9GAMM</name>
<feature type="domain" description="Pyruvate phosphate dikinase AMP/ATP-binding" evidence="2">
    <location>
        <begin position="252"/>
        <end position="292"/>
    </location>
</feature>
<evidence type="ECO:0000313" key="3">
    <source>
        <dbReference type="EMBL" id="AHF00335.1"/>
    </source>
</evidence>
<dbReference type="Proteomes" id="UP000005289">
    <property type="component" value="Chromosome"/>
</dbReference>
<evidence type="ECO:0000259" key="2">
    <source>
        <dbReference type="Pfam" id="PF01326"/>
    </source>
</evidence>
<dbReference type="GO" id="GO:0016301">
    <property type="term" value="F:kinase activity"/>
    <property type="evidence" value="ECO:0007669"/>
    <property type="project" value="InterPro"/>
</dbReference>
<keyword evidence="4" id="KW-1185">Reference proteome</keyword>
<dbReference type="HOGENOM" id="CLU_005950_0_0_6"/>
<dbReference type="STRING" id="713585.THITH_17365"/>
<sequence length="860" mass="93955">MSLRVATALPDASDAAIYGAKAANLAHLLAAGVPTLPGLVLGVDVLRRQLERLGLAAAADAVFARLGRADAEATRSEARRIREMLMNAALEPELTAALQAALDPGATYAVRSSALGEDGREASFAGQFDTVLHCRTGDEVADAVRHVWGSLFGERVLQYARHRGRAPQGMAVLIQLQAHATVSGVLFTRDPRQPETDRVLVEYCAGLGEGLVSGQLTPARLTVHRRDGRAVRERPHDRDLPWDPGAPAHRRTLLALADQIETLFEGPQDIEWSVDKAGDLYLLQARPITARVPERPSVAWTNANIAENFPDPVCPLLRSFVAHGYAAYFRGLGRAFGISPRRLEAMNEPLEQLVGCHGGRLYYHLTNIHTVLHLAPGGPWLARFFNQFTGARGFPAPARVPQSRTEALLERLNVALRVCWRYLWVGRDLRRFERLVDAHAARSTPEDLRGKTAPELAALLREFRSIRLDCWTPSALSDTAAMVSYGALRSLLLRASGIDPGDLLKGLPGLASATPVERLWDLSRAVRQDPELLRQVLEAPPEALLERVEAGEFAAFRASLRHYLDTWGFRYSGELTLTRPTPREDPLPVLRLLRSYAALEGEGPADVSRRQALARKQATRSARGRLRGLRRLAFRPVLAAAQASIRLRERARMKQALLYTRLRLVALALGEQLAAGGSLDRRDDVLLLELEEAIAIAESRMAADADLKDRIEARRNELEACQGWSPPDSFVLPAGEEWRARAGYATAETGTGDAPLTGTGACGGRVCGTAAVVLDVSGIDRILPDQILVTRQTDPGWAAVFFMIRGLVIERGGLLSHGAIIAREYGIPAVIGVPDATRRIADGQRLCVDGDHGRVEPLRD</sequence>
<dbReference type="PANTHER" id="PTHR43615">
    <property type="entry name" value="PHOSPHOENOLPYRUVATE SYNTHASE-RELATED"/>
    <property type="match status" value="1"/>
</dbReference>
<dbReference type="InterPro" id="IPR051549">
    <property type="entry name" value="PEP_Utilizing_Enz"/>
</dbReference>
<dbReference type="GO" id="GO:0005524">
    <property type="term" value="F:ATP binding"/>
    <property type="evidence" value="ECO:0007669"/>
    <property type="project" value="InterPro"/>
</dbReference>
<dbReference type="Gene3D" id="3.30.1490.20">
    <property type="entry name" value="ATP-grasp fold, A domain"/>
    <property type="match status" value="1"/>
</dbReference>
<accession>W0DP05</accession>
<dbReference type="RefSeq" id="WP_006746621.1">
    <property type="nucleotide sequence ID" value="NZ_CP007029.1"/>
</dbReference>
<organism evidence="3 4">
    <name type="scientific">Thioalkalivibrio paradoxus ARh 1</name>
    <dbReference type="NCBI Taxonomy" id="713585"/>
    <lineage>
        <taxon>Bacteria</taxon>
        <taxon>Pseudomonadati</taxon>
        <taxon>Pseudomonadota</taxon>
        <taxon>Gammaproteobacteria</taxon>
        <taxon>Chromatiales</taxon>
        <taxon>Ectothiorhodospiraceae</taxon>
        <taxon>Thioalkalivibrio</taxon>
    </lineage>
</organism>
<dbReference type="Gene3D" id="3.30.470.20">
    <property type="entry name" value="ATP-grasp fold, B domain"/>
    <property type="match status" value="2"/>
</dbReference>
<dbReference type="Pfam" id="PF01326">
    <property type="entry name" value="PPDK_N"/>
    <property type="match status" value="2"/>
</dbReference>
<dbReference type="EMBL" id="CP007029">
    <property type="protein sequence ID" value="AHF00335.1"/>
    <property type="molecule type" value="Genomic_DNA"/>
</dbReference>
<gene>
    <name evidence="3" type="ORF">THITH_17365</name>
</gene>
<dbReference type="InterPro" id="IPR013815">
    <property type="entry name" value="ATP_grasp_subdomain_1"/>
</dbReference>
<evidence type="ECO:0008006" key="5">
    <source>
        <dbReference type="Google" id="ProtNLM"/>
    </source>
</evidence>
<reference evidence="3 4" key="1">
    <citation type="submission" date="2013-12" db="EMBL/GenBank/DDBJ databases">
        <authorList>
            <consortium name="DOE Joint Genome Institute"/>
            <person name="Muyzer G."/>
            <person name="Huntemann M."/>
            <person name="Han J."/>
            <person name="Chen A."/>
            <person name="Kyrpides N."/>
            <person name="Mavromatis K."/>
            <person name="Markowitz V."/>
            <person name="Palaniappan K."/>
            <person name="Ivanova N."/>
            <person name="Schaumberg A."/>
            <person name="Pati A."/>
            <person name="Liolios K."/>
            <person name="Nordberg H.P."/>
            <person name="Cantor M.N."/>
            <person name="Hua S.X."/>
            <person name="Woyke T."/>
        </authorList>
    </citation>
    <scope>NUCLEOTIDE SEQUENCE [LARGE SCALE GENOMIC DNA]</scope>
    <source>
        <strain evidence="3 4">ARh 1</strain>
    </source>
</reference>
<feature type="domain" description="PEP-utilising enzyme mobile" evidence="1">
    <location>
        <begin position="784"/>
        <end position="853"/>
    </location>
</feature>
<dbReference type="SUPFAM" id="SSF56059">
    <property type="entry name" value="Glutathione synthetase ATP-binding domain-like"/>
    <property type="match status" value="1"/>
</dbReference>
<dbReference type="AlphaFoldDB" id="W0DP05"/>